<gene>
    <name evidence="1" type="ORF">TRICI_005658</name>
</gene>
<sequence length="90" mass="10361">MFCSNSYFLSDLSVNASPATKDNLTINSGSFQEHANFHKKCLNDRITKDGAISVEQVYTYHRLVDILTKTLHRYEWHESIKTLEQDSIGH</sequence>
<name>A0A642UR08_9ASCO</name>
<keyword evidence="2" id="KW-1185">Reference proteome</keyword>
<evidence type="ECO:0000313" key="1">
    <source>
        <dbReference type="EMBL" id="KAA8903621.1"/>
    </source>
</evidence>
<organism evidence="1 2">
    <name type="scientific">Trichomonascus ciferrii</name>
    <dbReference type="NCBI Taxonomy" id="44093"/>
    <lineage>
        <taxon>Eukaryota</taxon>
        <taxon>Fungi</taxon>
        <taxon>Dikarya</taxon>
        <taxon>Ascomycota</taxon>
        <taxon>Saccharomycotina</taxon>
        <taxon>Dipodascomycetes</taxon>
        <taxon>Dipodascales</taxon>
        <taxon>Trichomonascaceae</taxon>
        <taxon>Trichomonascus</taxon>
        <taxon>Trichomonascus ciferrii complex</taxon>
    </lineage>
</organism>
<dbReference type="Proteomes" id="UP000761534">
    <property type="component" value="Unassembled WGS sequence"/>
</dbReference>
<dbReference type="VEuPathDB" id="FungiDB:TRICI_005658"/>
<dbReference type="AlphaFoldDB" id="A0A642UR08"/>
<comment type="caution">
    <text evidence="1">The sequence shown here is derived from an EMBL/GenBank/DDBJ whole genome shotgun (WGS) entry which is preliminary data.</text>
</comment>
<evidence type="ECO:0000313" key="2">
    <source>
        <dbReference type="Proteomes" id="UP000761534"/>
    </source>
</evidence>
<reference evidence="1" key="1">
    <citation type="journal article" date="2019" name="G3 (Bethesda)">
        <title>Genome Assemblies of Two Rare Opportunistic Yeast Pathogens: Diutina rugosa (syn. Candida rugosa) and Trichomonascus ciferrii (syn. Candida ciferrii).</title>
        <authorList>
            <person name="Mixao V."/>
            <person name="Saus E."/>
            <person name="Hansen A.P."/>
            <person name="Lass-Florl C."/>
            <person name="Gabaldon T."/>
        </authorList>
    </citation>
    <scope>NUCLEOTIDE SEQUENCE</scope>
    <source>
        <strain evidence="1">CBS 4856</strain>
    </source>
</reference>
<accession>A0A642UR08</accession>
<proteinExistence type="predicted"/>
<dbReference type="EMBL" id="SWFS01000439">
    <property type="protein sequence ID" value="KAA8903621.1"/>
    <property type="molecule type" value="Genomic_DNA"/>
</dbReference>
<protein>
    <submittedName>
        <fullName evidence="1">Uncharacterized protein</fullName>
    </submittedName>
</protein>